<evidence type="ECO:0000313" key="7">
    <source>
        <dbReference type="Proteomes" id="UP001216139"/>
    </source>
</evidence>
<evidence type="ECO:0000256" key="5">
    <source>
        <dbReference type="SAM" id="Phobius"/>
    </source>
</evidence>
<keyword evidence="3 5" id="KW-1133">Transmembrane helix</keyword>
<evidence type="ECO:0000313" key="6">
    <source>
        <dbReference type="EMBL" id="WCT12008.1"/>
    </source>
</evidence>
<comment type="subcellular location">
    <subcellularLocation>
        <location evidence="1">Membrane</location>
        <topology evidence="1">Multi-pass membrane protein</topology>
    </subcellularLocation>
</comment>
<evidence type="ECO:0000256" key="2">
    <source>
        <dbReference type="ARBA" id="ARBA00022692"/>
    </source>
</evidence>
<feature type="transmembrane region" description="Helical" evidence="5">
    <location>
        <begin position="271"/>
        <end position="292"/>
    </location>
</feature>
<dbReference type="EMBL" id="CP117167">
    <property type="protein sequence ID" value="WCT12008.1"/>
    <property type="molecule type" value="Genomic_DNA"/>
</dbReference>
<reference evidence="6 7" key="1">
    <citation type="submission" date="2023-02" db="EMBL/GenBank/DDBJ databases">
        <title>Genome sequence of Mucilaginibacter jinjuensis strain KACC 16571.</title>
        <authorList>
            <person name="Kim S."/>
            <person name="Heo J."/>
            <person name="Kwon S.-W."/>
        </authorList>
    </citation>
    <scope>NUCLEOTIDE SEQUENCE [LARGE SCALE GENOMIC DNA]</scope>
    <source>
        <strain evidence="6 7">KACC 16571</strain>
    </source>
</reference>
<protein>
    <submittedName>
        <fullName evidence="6">UbiA family prenyltransferase</fullName>
    </submittedName>
</protein>
<feature type="transmembrane region" description="Helical" evidence="5">
    <location>
        <begin position="128"/>
        <end position="149"/>
    </location>
</feature>
<keyword evidence="7" id="KW-1185">Reference proteome</keyword>
<proteinExistence type="predicted"/>
<feature type="transmembrane region" description="Helical" evidence="5">
    <location>
        <begin position="12"/>
        <end position="32"/>
    </location>
</feature>
<feature type="transmembrane region" description="Helical" evidence="5">
    <location>
        <begin position="210"/>
        <end position="232"/>
    </location>
</feature>
<feature type="transmembrane region" description="Helical" evidence="5">
    <location>
        <begin position="238"/>
        <end position="259"/>
    </location>
</feature>
<dbReference type="InterPro" id="IPR000537">
    <property type="entry name" value="UbiA_prenyltransferase"/>
</dbReference>
<gene>
    <name evidence="6" type="ORF">PQO05_25070</name>
</gene>
<evidence type="ECO:0000256" key="4">
    <source>
        <dbReference type="ARBA" id="ARBA00023136"/>
    </source>
</evidence>
<keyword evidence="4 5" id="KW-0472">Membrane</keyword>
<name>A0ABY7T8E1_9SPHI</name>
<keyword evidence="2 5" id="KW-0812">Transmembrane</keyword>
<sequence length="341" mass="38791">MMLKHLVPTKSAIAHLRFVFSIFLLPVFCFAYSQAPQVDLLKAIIIFIVWHLLAFPASNGYNSYFDKDEDSIGLLEKPPEVDLSLYYFSILLEVLAFGLGFIVSWQFACAVLLYGIMSKMYSHPSTRLKRFPIISFLTVFIFQGCFIYWTTFSALSGESLFRHWDGSFIIAGAICSCLIGASYPLTQVYQHEEDGRRGDRTISLLLGYKGSFIFSGSLFASAIILTFIYWQPISLKPFYSFLICSLPVFLYFNYWFYLVGKSTANANFKNAMRMNFISATFMLIYFAGLMVIPKASFLPPESVLKATVTFVPRNDVHVGKSEIEHPNSEINLRFLISKSHP</sequence>
<dbReference type="Proteomes" id="UP001216139">
    <property type="component" value="Chromosome"/>
</dbReference>
<dbReference type="Pfam" id="PF01040">
    <property type="entry name" value="UbiA"/>
    <property type="match status" value="1"/>
</dbReference>
<feature type="transmembrane region" description="Helical" evidence="5">
    <location>
        <begin position="169"/>
        <end position="189"/>
    </location>
</feature>
<accession>A0ABY7T8E1</accession>
<feature type="transmembrane region" description="Helical" evidence="5">
    <location>
        <begin position="85"/>
        <end position="116"/>
    </location>
</feature>
<evidence type="ECO:0000256" key="3">
    <source>
        <dbReference type="ARBA" id="ARBA00022989"/>
    </source>
</evidence>
<dbReference type="RefSeq" id="WP_273630212.1">
    <property type="nucleotide sequence ID" value="NZ_CP117167.1"/>
</dbReference>
<evidence type="ECO:0000256" key="1">
    <source>
        <dbReference type="ARBA" id="ARBA00004141"/>
    </source>
</evidence>
<organism evidence="6 7">
    <name type="scientific">Mucilaginibacter jinjuensis</name>
    <dbReference type="NCBI Taxonomy" id="1176721"/>
    <lineage>
        <taxon>Bacteria</taxon>
        <taxon>Pseudomonadati</taxon>
        <taxon>Bacteroidota</taxon>
        <taxon>Sphingobacteriia</taxon>
        <taxon>Sphingobacteriales</taxon>
        <taxon>Sphingobacteriaceae</taxon>
        <taxon>Mucilaginibacter</taxon>
    </lineage>
</organism>